<sequence length="106" mass="11554">MKRRHPATDDALQLLGVLVAQGRRRRAWTQVELAERAGVSPPTIAKIENGDPGVAIGTAFEAAVLVGVDLFDVPPDSLSEHVENQRNRLALLPARVRTTVAFDDDF</sequence>
<dbReference type="CDD" id="cd00093">
    <property type="entry name" value="HTH_XRE"/>
    <property type="match status" value="1"/>
</dbReference>
<evidence type="ECO:0000313" key="2">
    <source>
        <dbReference type="EMBL" id="GAB95439.1"/>
    </source>
</evidence>
<dbReference type="InterPro" id="IPR010982">
    <property type="entry name" value="Lambda_DNA-bd_dom_sf"/>
</dbReference>
<dbReference type="EMBL" id="BAHD01000020">
    <property type="protein sequence ID" value="GAB95439.1"/>
    <property type="molecule type" value="Genomic_DNA"/>
</dbReference>
<proteinExistence type="predicted"/>
<dbReference type="AlphaFoldDB" id="K6X9E1"/>
<dbReference type="Gene3D" id="1.10.260.40">
    <property type="entry name" value="lambda repressor-like DNA-binding domains"/>
    <property type="match status" value="1"/>
</dbReference>
<keyword evidence="3" id="KW-1185">Reference proteome</keyword>
<dbReference type="GO" id="GO:0003677">
    <property type="term" value="F:DNA binding"/>
    <property type="evidence" value="ECO:0007669"/>
    <property type="project" value="UniProtKB-KW"/>
</dbReference>
<organism evidence="2 3">
    <name type="scientific">Kineosphaera limosa NBRC 100340</name>
    <dbReference type="NCBI Taxonomy" id="1184609"/>
    <lineage>
        <taxon>Bacteria</taxon>
        <taxon>Bacillati</taxon>
        <taxon>Actinomycetota</taxon>
        <taxon>Actinomycetes</taxon>
        <taxon>Micrococcales</taxon>
        <taxon>Dermatophilaceae</taxon>
        <taxon>Kineosphaera</taxon>
    </lineage>
</organism>
<keyword evidence="2" id="KW-0238">DNA-binding</keyword>
<comment type="caution">
    <text evidence="2">The sequence shown here is derived from an EMBL/GenBank/DDBJ whole genome shotgun (WGS) entry which is preliminary data.</text>
</comment>
<protein>
    <submittedName>
        <fullName evidence="2">Putative Xre family DNA-binding protein</fullName>
    </submittedName>
</protein>
<dbReference type="SUPFAM" id="SSF47413">
    <property type="entry name" value="lambda repressor-like DNA-binding domains"/>
    <property type="match status" value="1"/>
</dbReference>
<dbReference type="OrthoDB" id="4829260at2"/>
<dbReference type="RefSeq" id="WP_006591971.1">
    <property type="nucleotide sequence ID" value="NZ_BAHD01000020.1"/>
</dbReference>
<dbReference type="Proteomes" id="UP000008366">
    <property type="component" value="Unassembled WGS sequence"/>
</dbReference>
<name>K6X9E1_9MICO</name>
<feature type="domain" description="HTH cro/C1-type" evidence="1">
    <location>
        <begin position="19"/>
        <end position="78"/>
    </location>
</feature>
<dbReference type="eggNOG" id="COG1476">
    <property type="taxonomic scope" value="Bacteria"/>
</dbReference>
<accession>K6X9E1</accession>
<gene>
    <name evidence="2" type="ORF">KILIM_020_00070</name>
</gene>
<evidence type="ECO:0000259" key="1">
    <source>
        <dbReference type="PROSITE" id="PS50943"/>
    </source>
</evidence>
<dbReference type="InterPro" id="IPR001387">
    <property type="entry name" value="Cro/C1-type_HTH"/>
</dbReference>
<dbReference type="Pfam" id="PF01381">
    <property type="entry name" value="HTH_3"/>
    <property type="match status" value="1"/>
</dbReference>
<reference evidence="2 3" key="1">
    <citation type="submission" date="2012-08" db="EMBL/GenBank/DDBJ databases">
        <title>Whole genome shotgun sequence of Kineosphaera limosa NBRC 100340.</title>
        <authorList>
            <person name="Yoshida I."/>
            <person name="Isaki S."/>
            <person name="Hosoyama A."/>
            <person name="Tsuchikane K."/>
            <person name="Katsumata H."/>
            <person name="Ando Y."/>
            <person name="Ohji S."/>
            <person name="Hamada M."/>
            <person name="Tamura T."/>
            <person name="Yamazoe A."/>
            <person name="Yamazaki S."/>
            <person name="Fujita N."/>
        </authorList>
    </citation>
    <scope>NUCLEOTIDE SEQUENCE [LARGE SCALE GENOMIC DNA]</scope>
    <source>
        <strain evidence="2 3">NBRC 100340</strain>
    </source>
</reference>
<evidence type="ECO:0000313" key="3">
    <source>
        <dbReference type="Proteomes" id="UP000008366"/>
    </source>
</evidence>
<dbReference type="SMART" id="SM00530">
    <property type="entry name" value="HTH_XRE"/>
    <property type="match status" value="1"/>
</dbReference>
<dbReference type="STRING" id="1184609.KILIM_020_00070"/>
<dbReference type="PROSITE" id="PS50943">
    <property type="entry name" value="HTH_CROC1"/>
    <property type="match status" value="1"/>
</dbReference>